<comment type="similarity">
    <text evidence="2">Belongs to the 5'-nucleotidase family.</text>
</comment>
<feature type="chain" id="PRO_5044995801" evidence="2">
    <location>
        <begin position="28"/>
        <end position="766"/>
    </location>
</feature>
<evidence type="ECO:0000256" key="3">
    <source>
        <dbReference type="SAM" id="MobiDB-lite"/>
    </source>
</evidence>
<dbReference type="Proteomes" id="UP001549037">
    <property type="component" value="Unassembled WGS sequence"/>
</dbReference>
<dbReference type="PANTHER" id="PTHR11575">
    <property type="entry name" value="5'-NUCLEOTIDASE-RELATED"/>
    <property type="match status" value="1"/>
</dbReference>
<dbReference type="Pfam" id="PF02872">
    <property type="entry name" value="5_nucleotid_C"/>
    <property type="match status" value="1"/>
</dbReference>
<dbReference type="InterPro" id="IPR004843">
    <property type="entry name" value="Calcineurin-like_PHP"/>
</dbReference>
<dbReference type="RefSeq" id="WP_354368080.1">
    <property type="nucleotide sequence ID" value="NZ_JBEPLN010000007.1"/>
</dbReference>
<dbReference type="PANTHER" id="PTHR11575:SF24">
    <property type="entry name" value="5'-NUCLEOTIDASE"/>
    <property type="match status" value="1"/>
</dbReference>
<dbReference type="NCBIfam" id="NF040549">
    <property type="entry name" value="Nt5e_LPXTG"/>
    <property type="match status" value="1"/>
</dbReference>
<keyword evidence="2 6" id="KW-0378">Hydrolase</keyword>
<dbReference type="PRINTS" id="PR01607">
    <property type="entry name" value="APYRASEFAMLY"/>
</dbReference>
<feature type="region of interest" description="Disordered" evidence="3">
    <location>
        <begin position="62"/>
        <end position="81"/>
    </location>
</feature>
<organism evidence="6 7">
    <name type="scientific">Streptococcus porcorum</name>
    <dbReference type="NCBI Taxonomy" id="701526"/>
    <lineage>
        <taxon>Bacteria</taxon>
        <taxon>Bacillati</taxon>
        <taxon>Bacillota</taxon>
        <taxon>Bacilli</taxon>
        <taxon>Lactobacillales</taxon>
        <taxon>Streptococcaceae</taxon>
        <taxon>Streptococcus</taxon>
    </lineage>
</organism>
<dbReference type="PROSITE" id="PS00786">
    <property type="entry name" value="5_NUCLEOTIDASE_2"/>
    <property type="match status" value="1"/>
</dbReference>
<gene>
    <name evidence="6" type="ORF">ABID28_000657</name>
</gene>
<evidence type="ECO:0000256" key="2">
    <source>
        <dbReference type="RuleBase" id="RU362119"/>
    </source>
</evidence>
<dbReference type="Gene3D" id="3.60.21.10">
    <property type="match status" value="1"/>
</dbReference>
<sequence length="766" mass="81303">MKKKKLLVPSLSTIALATALFSVNAQADEVVATDVASTDVALAVETASSEASPLSVDTVSVSESASSEVNPASTATSESTEVATNELNQATASSLTAVSATSETIAADSSSDEMVILHTNDMHGRIEEAKDIIGVAKEATIVAEECAKDQTTIVVDAGDAFQGLPITNSSKGEDVAKIMNEIGYDAMTLGNHEFDFGLDQLKKLDELLTFPLISSNVYVNGARLFEASTVIDKNKEIVGDEVVVIGVTTPETATKTHPKNVEGVTFTDPISEVETVIAEIEARAKATGANYKRYIILAHLGIDTTTPVEWQGKTLAEALSKNSLLSDKQVVVIDGHSHTLESATYGNVTYNQTGSYLNNLGKITLNSDRVLAGVISASETADVTANEKVAALVADAKARLKAENAVVIVENNSVELNGERTNVRVRETNLGNAVADALWTYGQTGFAHKTNLAVTNGGGLRETIKKDTPITRGDIVAVLPFGNSISQITVTGQQIKEMFVKSLGSILQVNADGGSVLDENGRPLLEASGGFLQVSGAKVYYDTALDPESRILAIQIYDHDTASYLDLDLDKTYYLATNDFLAAGGDGYTMLGGPREEGPSMDTVFADYLATADLSQYQVVNPNSRTISVDSQLDTDQDGFADYLEVIAGTNHTDQNDYPGKVTDTTNTSKTDPIQTETQKDSASSGTTYTKSSSHGTARPYVQQTLNYSTNAAQTSVKTLAVPVTYVTSPKENQLPLTNSKESALAILLGVSLTTYGLYAIRKKSV</sequence>
<dbReference type="SUPFAM" id="SSF56300">
    <property type="entry name" value="Metallo-dependent phosphatases"/>
    <property type="match status" value="1"/>
</dbReference>
<dbReference type="InterPro" id="IPR036907">
    <property type="entry name" value="5'-Nucleotdase_C_sf"/>
</dbReference>
<dbReference type="EMBL" id="JBEPLN010000007">
    <property type="protein sequence ID" value="MET3634021.1"/>
    <property type="molecule type" value="Genomic_DNA"/>
</dbReference>
<dbReference type="InterPro" id="IPR008334">
    <property type="entry name" value="5'-Nucleotdase_C"/>
</dbReference>
<evidence type="ECO:0000256" key="1">
    <source>
        <dbReference type="ARBA" id="ARBA00022729"/>
    </source>
</evidence>
<feature type="compositionally biased region" description="Polar residues" evidence="3">
    <location>
        <begin position="663"/>
        <end position="698"/>
    </location>
</feature>
<name>A0ABV2JH12_9STRE</name>
<dbReference type="EC" id="3.1.3.5" evidence="6"/>
<evidence type="ECO:0000313" key="7">
    <source>
        <dbReference type="Proteomes" id="UP001549037"/>
    </source>
</evidence>
<dbReference type="InterPro" id="IPR006146">
    <property type="entry name" value="5'-Nucleotdase_CS"/>
</dbReference>
<comment type="caution">
    <text evidence="6">The sequence shown here is derived from an EMBL/GenBank/DDBJ whole genome shotgun (WGS) entry which is preliminary data.</text>
</comment>
<keyword evidence="7" id="KW-1185">Reference proteome</keyword>
<protein>
    <submittedName>
        <fullName evidence="6">5'-nucleotidase</fullName>
        <ecNumber evidence="6">3.1.3.5</ecNumber>
    </submittedName>
</protein>
<feature type="domain" description="5'-Nucleotidase C-terminal" evidence="5">
    <location>
        <begin position="417"/>
        <end position="591"/>
    </location>
</feature>
<dbReference type="InterPro" id="IPR029052">
    <property type="entry name" value="Metallo-depent_PP-like"/>
</dbReference>
<dbReference type="PROSITE" id="PS00785">
    <property type="entry name" value="5_NUCLEOTIDASE_1"/>
    <property type="match status" value="1"/>
</dbReference>
<keyword evidence="2" id="KW-0547">Nucleotide-binding</keyword>
<feature type="signal peptide" evidence="2">
    <location>
        <begin position="1"/>
        <end position="27"/>
    </location>
</feature>
<proteinExistence type="inferred from homology"/>
<keyword evidence="1 2" id="KW-0732">Signal</keyword>
<dbReference type="GO" id="GO:0008253">
    <property type="term" value="F:5'-nucleotidase activity"/>
    <property type="evidence" value="ECO:0007669"/>
    <property type="project" value="UniProtKB-EC"/>
</dbReference>
<reference evidence="6 7" key="1">
    <citation type="submission" date="2024-06" db="EMBL/GenBank/DDBJ databases">
        <title>Genomic Encyclopedia of Type Strains, Phase IV (KMG-IV): sequencing the most valuable type-strain genomes for metagenomic binning, comparative biology and taxonomic classification.</title>
        <authorList>
            <person name="Goeker M."/>
        </authorList>
    </citation>
    <scope>NUCLEOTIDE SEQUENCE [LARGE SCALE GENOMIC DNA]</scope>
    <source>
        <strain evidence="6 7">DSM 28302</strain>
    </source>
</reference>
<feature type="region of interest" description="Disordered" evidence="3">
    <location>
        <begin position="651"/>
        <end position="698"/>
    </location>
</feature>
<feature type="domain" description="Calcineurin-like phosphoesterase" evidence="4">
    <location>
        <begin position="114"/>
        <end position="339"/>
    </location>
</feature>
<dbReference type="SUPFAM" id="SSF55816">
    <property type="entry name" value="5'-nucleotidase (syn. UDP-sugar hydrolase), C-terminal domain"/>
    <property type="match status" value="1"/>
</dbReference>
<dbReference type="Pfam" id="PF00149">
    <property type="entry name" value="Metallophos"/>
    <property type="match status" value="1"/>
</dbReference>
<evidence type="ECO:0000313" key="6">
    <source>
        <dbReference type="EMBL" id="MET3634021.1"/>
    </source>
</evidence>
<evidence type="ECO:0000259" key="5">
    <source>
        <dbReference type="Pfam" id="PF02872"/>
    </source>
</evidence>
<evidence type="ECO:0000259" key="4">
    <source>
        <dbReference type="Pfam" id="PF00149"/>
    </source>
</evidence>
<dbReference type="InterPro" id="IPR006179">
    <property type="entry name" value="5_nucleotidase/apyrase"/>
</dbReference>
<dbReference type="Gene3D" id="3.90.780.10">
    <property type="entry name" value="5'-Nucleotidase, C-terminal domain"/>
    <property type="match status" value="1"/>
</dbReference>
<accession>A0ABV2JH12</accession>